<dbReference type="OrthoDB" id="3734014at2"/>
<comment type="caution">
    <text evidence="3">The sequence shown here is derived from an EMBL/GenBank/DDBJ whole genome shotgun (WGS) entry which is preliminary data.</text>
</comment>
<dbReference type="PANTHER" id="PTHR33308">
    <property type="entry name" value="PEPTIDOGLYCAN HYDROLASE FLGJ"/>
    <property type="match status" value="1"/>
</dbReference>
<dbReference type="PANTHER" id="PTHR33308:SF9">
    <property type="entry name" value="PEPTIDOGLYCAN HYDROLASE FLGJ"/>
    <property type="match status" value="1"/>
</dbReference>
<evidence type="ECO:0000313" key="3">
    <source>
        <dbReference type="EMBL" id="TQL58358.1"/>
    </source>
</evidence>
<evidence type="ECO:0000259" key="2">
    <source>
        <dbReference type="SMART" id="SM00047"/>
    </source>
</evidence>
<keyword evidence="3" id="KW-0966">Cell projection</keyword>
<keyword evidence="3" id="KW-0969">Cilium</keyword>
<keyword evidence="3" id="KW-0282">Flagellum</keyword>
<dbReference type="GO" id="GO:0004040">
    <property type="term" value="F:amidase activity"/>
    <property type="evidence" value="ECO:0007669"/>
    <property type="project" value="InterPro"/>
</dbReference>
<dbReference type="RefSeq" id="WP_142094157.1">
    <property type="nucleotide sequence ID" value="NZ_BAAAMD010000002.1"/>
</dbReference>
<dbReference type="InterPro" id="IPR002901">
    <property type="entry name" value="MGlyc_endo_b_GlcNAc-like_dom"/>
</dbReference>
<dbReference type="SMART" id="SM00047">
    <property type="entry name" value="LYZ2"/>
    <property type="match status" value="1"/>
</dbReference>
<accession>A0A542ZDF4</accession>
<dbReference type="PRINTS" id="PR01002">
    <property type="entry name" value="FLGFLGJ"/>
</dbReference>
<dbReference type="InterPro" id="IPR051056">
    <property type="entry name" value="Glycosyl_Hydrolase_73"/>
</dbReference>
<sequence>MPRTRSATRRSSTPRTPASVLIAVAAMAAVVIGVPLTIPRADANEVDASSHQSFIDTVAPLAQRGQEQYGVPASVTIAQAIIESGWGTSGLTTQGNAYFGIKCSESNHATGCVHLPTQEVYDGQPTQITDGFRTYPTAEASFLDHGEFLRTVPLYANAFNFSHDPDQFIREVHAAGYATDPAYADIIIGTMREHDLYRFNVPGPPPEAPAPPAEPVVVANAEEGATERQLS</sequence>
<dbReference type="Proteomes" id="UP000316196">
    <property type="component" value="Unassembled WGS sequence"/>
</dbReference>
<gene>
    <name evidence="3" type="ORF">FB460_2219</name>
</gene>
<keyword evidence="1" id="KW-0378">Hydrolase</keyword>
<reference evidence="3 4" key="1">
    <citation type="submission" date="2019-06" db="EMBL/GenBank/DDBJ databases">
        <title>Sequencing the genomes of 1000 actinobacteria strains.</title>
        <authorList>
            <person name="Klenk H.-P."/>
        </authorList>
    </citation>
    <scope>NUCLEOTIDE SEQUENCE [LARGE SCALE GENOMIC DNA]</scope>
    <source>
        <strain evidence="3 4">DSM 8251</strain>
    </source>
</reference>
<keyword evidence="4" id="KW-1185">Reference proteome</keyword>
<protein>
    <submittedName>
        <fullName evidence="3">Flagellar protein FlgJ</fullName>
    </submittedName>
</protein>
<dbReference type="AlphaFoldDB" id="A0A542ZDF4"/>
<feature type="domain" description="Mannosyl-glycoprotein endo-beta-N-acetylglucosamidase-like" evidence="2">
    <location>
        <begin position="42"/>
        <end position="200"/>
    </location>
</feature>
<organism evidence="3 4">
    <name type="scientific">Propioniferax innocua</name>
    <dbReference type="NCBI Taxonomy" id="1753"/>
    <lineage>
        <taxon>Bacteria</taxon>
        <taxon>Bacillati</taxon>
        <taxon>Actinomycetota</taxon>
        <taxon>Actinomycetes</taxon>
        <taxon>Propionibacteriales</taxon>
        <taxon>Propionibacteriaceae</taxon>
        <taxon>Propioniferax</taxon>
    </lineage>
</organism>
<dbReference type="Pfam" id="PF01832">
    <property type="entry name" value="Glucosaminidase"/>
    <property type="match status" value="1"/>
</dbReference>
<proteinExistence type="predicted"/>
<name>A0A542ZDF4_9ACTN</name>
<dbReference type="EMBL" id="VFOR01000002">
    <property type="protein sequence ID" value="TQL58358.1"/>
    <property type="molecule type" value="Genomic_DNA"/>
</dbReference>
<evidence type="ECO:0000313" key="4">
    <source>
        <dbReference type="Proteomes" id="UP000316196"/>
    </source>
</evidence>
<dbReference type="Gene3D" id="1.10.530.10">
    <property type="match status" value="1"/>
</dbReference>
<evidence type="ECO:0000256" key="1">
    <source>
        <dbReference type="ARBA" id="ARBA00022801"/>
    </source>
</evidence>